<evidence type="ECO:0000256" key="1">
    <source>
        <dbReference type="SAM" id="Coils"/>
    </source>
</evidence>
<name>A0A078BF24_STYLE</name>
<gene>
    <name evidence="3" type="primary">Contig4495.g4797</name>
    <name evidence="3" type="ORF">STYLEM_20912</name>
</gene>
<feature type="coiled-coil region" evidence="1">
    <location>
        <begin position="110"/>
        <end position="137"/>
    </location>
</feature>
<accession>A0A078BF24</accession>
<feature type="region of interest" description="Disordered" evidence="2">
    <location>
        <begin position="292"/>
        <end position="314"/>
    </location>
</feature>
<keyword evidence="1" id="KW-0175">Coiled coil</keyword>
<dbReference type="Proteomes" id="UP000039865">
    <property type="component" value="Unassembled WGS sequence"/>
</dbReference>
<sequence>MTYARDDYDTRALDQFAMTLKPDEDEGQITDVLSIQKQAQLQEAQAARMSQAERKETIKVILQKQRGPRDPKNASGARKVDFKYDEMLELKKKLNKVLKNKGAYNNFDYFQQEQTKLEEKQKENQKKDQKISKYQLKKNKGILVEDISQDSDKPIKNPINEDDDEAMYEFEFQLRMLKRDRRDSERIVNNISRHSSRPLSQNLLDQDIKNNSQQTERRGSRRISTFGNKKIRGNNKDLDFLDSKEDLQEGNQNIKLIEITQEDLDENSATQQIKIKLNENKYSKTAAQFFNQRKSDNNLSRQGRLSLPGTSGAQ</sequence>
<dbReference type="InParanoid" id="A0A078BF24"/>
<feature type="region of interest" description="Disordered" evidence="2">
    <location>
        <begin position="188"/>
        <end position="229"/>
    </location>
</feature>
<proteinExistence type="predicted"/>
<keyword evidence="4" id="KW-1185">Reference proteome</keyword>
<evidence type="ECO:0000256" key="2">
    <source>
        <dbReference type="SAM" id="MobiDB-lite"/>
    </source>
</evidence>
<evidence type="ECO:0000313" key="4">
    <source>
        <dbReference type="Proteomes" id="UP000039865"/>
    </source>
</evidence>
<feature type="compositionally biased region" description="Polar residues" evidence="2">
    <location>
        <begin position="188"/>
        <end position="214"/>
    </location>
</feature>
<evidence type="ECO:0000313" key="3">
    <source>
        <dbReference type="EMBL" id="CDW91752.1"/>
    </source>
</evidence>
<dbReference type="AlphaFoldDB" id="A0A078BF24"/>
<protein>
    <submittedName>
        <fullName evidence="3">Uncharacterized protein</fullName>
    </submittedName>
</protein>
<organism evidence="3 4">
    <name type="scientific">Stylonychia lemnae</name>
    <name type="common">Ciliate</name>
    <dbReference type="NCBI Taxonomy" id="5949"/>
    <lineage>
        <taxon>Eukaryota</taxon>
        <taxon>Sar</taxon>
        <taxon>Alveolata</taxon>
        <taxon>Ciliophora</taxon>
        <taxon>Intramacronucleata</taxon>
        <taxon>Spirotrichea</taxon>
        <taxon>Stichotrichia</taxon>
        <taxon>Sporadotrichida</taxon>
        <taxon>Oxytrichidae</taxon>
        <taxon>Stylonychinae</taxon>
        <taxon>Stylonychia</taxon>
    </lineage>
</organism>
<reference evidence="3 4" key="1">
    <citation type="submission" date="2014-06" db="EMBL/GenBank/DDBJ databases">
        <authorList>
            <person name="Swart Estienne"/>
        </authorList>
    </citation>
    <scope>NUCLEOTIDE SEQUENCE [LARGE SCALE GENOMIC DNA]</scope>
    <source>
        <strain evidence="3 4">130c</strain>
    </source>
</reference>
<dbReference type="EMBL" id="CCKQ01019720">
    <property type="protein sequence ID" value="CDW91752.1"/>
    <property type="molecule type" value="Genomic_DNA"/>
</dbReference>